<dbReference type="OrthoDB" id="5920448at2759"/>
<keyword evidence="1" id="KW-0472">Membrane</keyword>
<keyword evidence="3" id="KW-1185">Reference proteome</keyword>
<protein>
    <submittedName>
        <fullName evidence="2">Uncharacterized protein</fullName>
    </submittedName>
</protein>
<organism evidence="2 3">
    <name type="scientific">Trichinella murrelli</name>
    <dbReference type="NCBI Taxonomy" id="144512"/>
    <lineage>
        <taxon>Eukaryota</taxon>
        <taxon>Metazoa</taxon>
        <taxon>Ecdysozoa</taxon>
        <taxon>Nematoda</taxon>
        <taxon>Enoplea</taxon>
        <taxon>Dorylaimia</taxon>
        <taxon>Trichinellida</taxon>
        <taxon>Trichinellidae</taxon>
        <taxon>Trichinella</taxon>
    </lineage>
</organism>
<comment type="caution">
    <text evidence="2">The sequence shown here is derived from an EMBL/GenBank/DDBJ whole genome shotgun (WGS) entry which is preliminary data.</text>
</comment>
<dbReference type="AlphaFoldDB" id="A0A0V0UD93"/>
<keyword evidence="1" id="KW-0812">Transmembrane</keyword>
<gene>
    <name evidence="2" type="ORF">T05_14699</name>
</gene>
<sequence>MAKDSFKHLDLWLFCVCIYTSIPCLTLFFGMSRDSFLIKENRITNVIQITDHFIEQDFVHELQRSSKASRDVLGIISCYQEIQHERKRKELSRSVKRSMLVQRKVTITAE</sequence>
<reference evidence="2 3" key="1">
    <citation type="submission" date="2015-01" db="EMBL/GenBank/DDBJ databases">
        <title>Evolution of Trichinella species and genotypes.</title>
        <authorList>
            <person name="Korhonen P.K."/>
            <person name="Edoardo P."/>
            <person name="Giuseppe L.R."/>
            <person name="Gasser R.B."/>
        </authorList>
    </citation>
    <scope>NUCLEOTIDE SEQUENCE [LARGE SCALE GENOMIC DNA]</scope>
    <source>
        <strain evidence="2">ISS417</strain>
    </source>
</reference>
<keyword evidence="1" id="KW-1133">Transmembrane helix</keyword>
<accession>A0A0V0UD93</accession>
<proteinExistence type="predicted"/>
<evidence type="ECO:0000313" key="3">
    <source>
        <dbReference type="Proteomes" id="UP000055048"/>
    </source>
</evidence>
<dbReference type="Proteomes" id="UP000055048">
    <property type="component" value="Unassembled WGS sequence"/>
</dbReference>
<evidence type="ECO:0000256" key="1">
    <source>
        <dbReference type="SAM" id="Phobius"/>
    </source>
</evidence>
<feature type="transmembrane region" description="Helical" evidence="1">
    <location>
        <begin position="12"/>
        <end position="31"/>
    </location>
</feature>
<dbReference type="EMBL" id="JYDJ01000021">
    <property type="protein sequence ID" value="KRX49053.1"/>
    <property type="molecule type" value="Genomic_DNA"/>
</dbReference>
<evidence type="ECO:0000313" key="2">
    <source>
        <dbReference type="EMBL" id="KRX49053.1"/>
    </source>
</evidence>
<name>A0A0V0UD93_9BILA</name>